<dbReference type="GeneID" id="64638214"/>
<keyword evidence="4" id="KW-1185">Reference proteome</keyword>
<evidence type="ECO:0000313" key="3">
    <source>
        <dbReference type="EMBL" id="KAG1805652.1"/>
    </source>
</evidence>
<dbReference type="AlphaFoldDB" id="A0A9P7J6V6"/>
<comment type="caution">
    <text evidence="3">The sequence shown here is derived from an EMBL/GenBank/DDBJ whole genome shotgun (WGS) entry which is preliminary data.</text>
</comment>
<protein>
    <recommendedName>
        <fullName evidence="2">CDR ABC transporter domain-containing protein</fullName>
    </recommendedName>
</protein>
<dbReference type="Pfam" id="PF06422">
    <property type="entry name" value="PDR_CDR"/>
    <property type="match status" value="1"/>
</dbReference>
<dbReference type="GO" id="GO:0016020">
    <property type="term" value="C:membrane"/>
    <property type="evidence" value="ECO:0007669"/>
    <property type="project" value="InterPro"/>
</dbReference>
<reference evidence="3" key="1">
    <citation type="journal article" date="2020" name="New Phytol.">
        <title>Comparative genomics reveals dynamic genome evolution in host specialist ectomycorrhizal fungi.</title>
        <authorList>
            <person name="Lofgren L.A."/>
            <person name="Nguyen N.H."/>
            <person name="Vilgalys R."/>
            <person name="Ruytinx J."/>
            <person name="Liao H.L."/>
            <person name="Branco S."/>
            <person name="Kuo A."/>
            <person name="LaButti K."/>
            <person name="Lipzen A."/>
            <person name="Andreopoulos W."/>
            <person name="Pangilinan J."/>
            <person name="Riley R."/>
            <person name="Hundley H."/>
            <person name="Na H."/>
            <person name="Barry K."/>
            <person name="Grigoriev I.V."/>
            <person name="Stajich J.E."/>
            <person name="Kennedy P.G."/>
        </authorList>
    </citation>
    <scope>NUCLEOTIDE SEQUENCE</scope>
    <source>
        <strain evidence="3">MN1</strain>
    </source>
</reference>
<name>A0A9P7J6V6_9AGAM</name>
<dbReference type="OrthoDB" id="2668125at2759"/>
<gene>
    <name evidence="3" type="ORF">BJ212DRAFT_848659</name>
</gene>
<evidence type="ECO:0000256" key="1">
    <source>
        <dbReference type="ARBA" id="ARBA00022448"/>
    </source>
</evidence>
<feature type="domain" description="CDR ABC transporter" evidence="2">
    <location>
        <begin position="29"/>
        <end position="67"/>
    </location>
</feature>
<evidence type="ECO:0000259" key="2">
    <source>
        <dbReference type="Pfam" id="PF06422"/>
    </source>
</evidence>
<dbReference type="GO" id="GO:0042626">
    <property type="term" value="F:ATPase-coupled transmembrane transporter activity"/>
    <property type="evidence" value="ECO:0007669"/>
    <property type="project" value="InterPro"/>
</dbReference>
<dbReference type="GO" id="GO:0005524">
    <property type="term" value="F:ATP binding"/>
    <property type="evidence" value="ECO:0007669"/>
    <property type="project" value="InterPro"/>
</dbReference>
<evidence type="ECO:0000313" key="4">
    <source>
        <dbReference type="Proteomes" id="UP000807769"/>
    </source>
</evidence>
<proteinExistence type="predicted"/>
<accession>A0A9P7J6V6</accession>
<dbReference type="Proteomes" id="UP000807769">
    <property type="component" value="Unassembled WGS sequence"/>
</dbReference>
<dbReference type="InterPro" id="IPR010929">
    <property type="entry name" value="PDR_CDR_ABC"/>
</dbReference>
<dbReference type="EMBL" id="JABBWG010000051">
    <property type="protein sequence ID" value="KAG1805652.1"/>
    <property type="molecule type" value="Genomic_DNA"/>
</dbReference>
<organism evidence="3 4">
    <name type="scientific">Suillus subaureus</name>
    <dbReference type="NCBI Taxonomy" id="48587"/>
    <lineage>
        <taxon>Eukaryota</taxon>
        <taxon>Fungi</taxon>
        <taxon>Dikarya</taxon>
        <taxon>Basidiomycota</taxon>
        <taxon>Agaricomycotina</taxon>
        <taxon>Agaricomycetes</taxon>
        <taxon>Agaricomycetidae</taxon>
        <taxon>Boletales</taxon>
        <taxon>Suillineae</taxon>
        <taxon>Suillaceae</taxon>
        <taxon>Suillus</taxon>
    </lineage>
</organism>
<dbReference type="RefSeq" id="XP_041187350.1">
    <property type="nucleotide sequence ID" value="XM_041344198.1"/>
</dbReference>
<keyword evidence="1" id="KW-0813">Transport</keyword>
<sequence length="103" mass="11690">MGSFIEFTGGYLMDPEAAEGCQHCPYKTADQYMHSKVDIKDSDHWRNLGIVFGFVAFNISTVFWSMRIRTVGVLASLRLEAKSRHVDCDSCIYTAYLLENVLT</sequence>